<dbReference type="EMBL" id="FNKJ01000003">
    <property type="protein sequence ID" value="SDQ83240.1"/>
    <property type="molecule type" value="Genomic_DNA"/>
</dbReference>
<accession>A0A1H1E3Q8</accession>
<name>A0A1H1E3Q8_9PSED</name>
<keyword evidence="2" id="KW-1185">Reference proteome</keyword>
<gene>
    <name evidence="1" type="ORF">SAMN04490195_2013</name>
</gene>
<dbReference type="AlphaFoldDB" id="A0A1H1E3Q8"/>
<protein>
    <submittedName>
        <fullName evidence="1">Uncharacterized protein</fullName>
    </submittedName>
</protein>
<evidence type="ECO:0000313" key="1">
    <source>
        <dbReference type="EMBL" id="SDQ83240.1"/>
    </source>
</evidence>
<reference evidence="2" key="1">
    <citation type="submission" date="2016-10" db="EMBL/GenBank/DDBJ databases">
        <authorList>
            <person name="Varghese N."/>
            <person name="Submissions S."/>
        </authorList>
    </citation>
    <scope>NUCLEOTIDE SEQUENCE [LARGE SCALE GENOMIC DNA]</scope>
    <source>
        <strain evidence="2">BS3775</strain>
    </source>
</reference>
<sequence length="49" mass="5869">MDFRPPRFILTKRIIVNDHREQARSYKGRAVLTSQAQKTRLKRRVLFIG</sequence>
<organism evidence="1 2">
    <name type="scientific">Pseudomonas moorei</name>
    <dbReference type="NCBI Taxonomy" id="395599"/>
    <lineage>
        <taxon>Bacteria</taxon>
        <taxon>Pseudomonadati</taxon>
        <taxon>Pseudomonadota</taxon>
        <taxon>Gammaproteobacteria</taxon>
        <taxon>Pseudomonadales</taxon>
        <taxon>Pseudomonadaceae</taxon>
        <taxon>Pseudomonas</taxon>
    </lineage>
</organism>
<dbReference type="Proteomes" id="UP000199570">
    <property type="component" value="Unassembled WGS sequence"/>
</dbReference>
<proteinExistence type="predicted"/>
<evidence type="ECO:0000313" key="2">
    <source>
        <dbReference type="Proteomes" id="UP000199570"/>
    </source>
</evidence>